<feature type="chain" id="PRO_5005202088" description="Pali-domain-containing protein" evidence="6">
    <location>
        <begin position="29"/>
        <end position="189"/>
    </location>
</feature>
<accession>A0A0H2S797</accession>
<dbReference type="STRING" id="27342.A0A0H2S797"/>
<dbReference type="InParanoid" id="A0A0H2S797"/>
<dbReference type="Pfam" id="PF06687">
    <property type="entry name" value="SUR7"/>
    <property type="match status" value="1"/>
</dbReference>
<evidence type="ECO:0000256" key="5">
    <source>
        <dbReference type="SAM" id="Phobius"/>
    </source>
</evidence>
<gene>
    <name evidence="7" type="ORF">SCHPADRAFT_934970</name>
</gene>
<feature type="transmembrane region" description="Helical" evidence="5">
    <location>
        <begin position="81"/>
        <end position="111"/>
    </location>
</feature>
<dbReference type="GO" id="GO:0035838">
    <property type="term" value="C:growing cell tip"/>
    <property type="evidence" value="ECO:0007669"/>
    <property type="project" value="TreeGrafter"/>
</dbReference>
<dbReference type="PANTHER" id="PTHR28013:SF3">
    <property type="entry name" value="PROTEIN DCV1-RELATED"/>
    <property type="match status" value="1"/>
</dbReference>
<keyword evidence="4 5" id="KW-0472">Membrane</keyword>
<dbReference type="EMBL" id="KQ085884">
    <property type="protein sequence ID" value="KLO19839.1"/>
    <property type="molecule type" value="Genomic_DNA"/>
</dbReference>
<comment type="subcellular location">
    <subcellularLocation>
        <location evidence="1">Membrane</location>
        <topology evidence="1">Multi-pass membrane protein</topology>
    </subcellularLocation>
</comment>
<feature type="transmembrane region" description="Helical" evidence="5">
    <location>
        <begin position="165"/>
        <end position="188"/>
    </location>
</feature>
<dbReference type="Proteomes" id="UP000053477">
    <property type="component" value="Unassembled WGS sequence"/>
</dbReference>
<evidence type="ECO:0000313" key="8">
    <source>
        <dbReference type="Proteomes" id="UP000053477"/>
    </source>
</evidence>
<feature type="signal peptide" evidence="6">
    <location>
        <begin position="1"/>
        <end position="28"/>
    </location>
</feature>
<evidence type="ECO:0000256" key="2">
    <source>
        <dbReference type="ARBA" id="ARBA00022692"/>
    </source>
</evidence>
<dbReference type="PROSITE" id="PS51257">
    <property type="entry name" value="PROKAR_LIPOPROTEIN"/>
    <property type="match status" value="1"/>
</dbReference>
<keyword evidence="2 5" id="KW-0812">Transmembrane</keyword>
<protein>
    <recommendedName>
        <fullName evidence="9">Pali-domain-containing protein</fullName>
    </recommendedName>
</protein>
<evidence type="ECO:0008006" key="9">
    <source>
        <dbReference type="Google" id="ProtNLM"/>
    </source>
</evidence>
<proteinExistence type="predicted"/>
<feature type="transmembrane region" description="Helical" evidence="5">
    <location>
        <begin position="123"/>
        <end position="145"/>
    </location>
</feature>
<dbReference type="GO" id="GO:0005886">
    <property type="term" value="C:plasma membrane"/>
    <property type="evidence" value="ECO:0007669"/>
    <property type="project" value="InterPro"/>
</dbReference>
<evidence type="ECO:0000256" key="3">
    <source>
        <dbReference type="ARBA" id="ARBA00022989"/>
    </source>
</evidence>
<organism evidence="7 8">
    <name type="scientific">Schizopora paradoxa</name>
    <dbReference type="NCBI Taxonomy" id="27342"/>
    <lineage>
        <taxon>Eukaryota</taxon>
        <taxon>Fungi</taxon>
        <taxon>Dikarya</taxon>
        <taxon>Basidiomycota</taxon>
        <taxon>Agaricomycotina</taxon>
        <taxon>Agaricomycetes</taxon>
        <taxon>Hymenochaetales</taxon>
        <taxon>Schizoporaceae</taxon>
        <taxon>Schizopora</taxon>
    </lineage>
</organism>
<evidence type="ECO:0000313" key="7">
    <source>
        <dbReference type="EMBL" id="KLO19839.1"/>
    </source>
</evidence>
<evidence type="ECO:0000256" key="6">
    <source>
        <dbReference type="SAM" id="SignalP"/>
    </source>
</evidence>
<dbReference type="InterPro" id="IPR051380">
    <property type="entry name" value="pH-response_reg_palI/RIM9"/>
</dbReference>
<dbReference type="GO" id="GO:0032153">
    <property type="term" value="C:cell division site"/>
    <property type="evidence" value="ECO:0007669"/>
    <property type="project" value="TreeGrafter"/>
</dbReference>
<keyword evidence="8" id="KW-1185">Reference proteome</keyword>
<evidence type="ECO:0000256" key="4">
    <source>
        <dbReference type="ARBA" id="ARBA00023136"/>
    </source>
</evidence>
<reference evidence="7 8" key="1">
    <citation type="submission" date="2015-04" db="EMBL/GenBank/DDBJ databases">
        <title>Complete genome sequence of Schizopora paradoxa KUC8140, a cosmopolitan wood degrader in East Asia.</title>
        <authorList>
            <consortium name="DOE Joint Genome Institute"/>
            <person name="Min B."/>
            <person name="Park H."/>
            <person name="Jang Y."/>
            <person name="Kim J.-J."/>
            <person name="Kim K.H."/>
            <person name="Pangilinan J."/>
            <person name="Lipzen A."/>
            <person name="Riley R."/>
            <person name="Grigoriev I.V."/>
            <person name="Spatafora J.W."/>
            <person name="Choi I.-G."/>
        </authorList>
    </citation>
    <scope>NUCLEOTIDE SEQUENCE [LARGE SCALE GENOMIC DNA]</scope>
    <source>
        <strain evidence="7 8">KUC8140</strain>
    </source>
</reference>
<sequence length="189" mass="20232">MGRLCIAPSSVFLTFVACLLLILASVSCVSKSVDSISFLNADFSNGTINFGALAYTGSGRHVGYDFPNGVVPNMSPFTGDYFHVLTGFMILHPIAAGFTGVGFIVGTLGLIFRSPIAAGFMTYLSILASSLIFIALCFDLGLWIYVRNQIRHQGIHAELGKAVWFTLSAYIINMLAYILGACAVVEIAN</sequence>
<dbReference type="AlphaFoldDB" id="A0A0H2S797"/>
<dbReference type="OrthoDB" id="2354757at2759"/>
<evidence type="ECO:0000256" key="1">
    <source>
        <dbReference type="ARBA" id="ARBA00004141"/>
    </source>
</evidence>
<dbReference type="PANTHER" id="PTHR28013">
    <property type="entry name" value="PROTEIN DCV1-RELATED"/>
    <property type="match status" value="1"/>
</dbReference>
<keyword evidence="6" id="KW-0732">Signal</keyword>
<name>A0A0H2S797_9AGAM</name>
<dbReference type="InterPro" id="IPR009571">
    <property type="entry name" value="SUR7/Rim9-like_fungi"/>
</dbReference>
<keyword evidence="3 5" id="KW-1133">Transmembrane helix</keyword>